<dbReference type="InterPro" id="IPR052580">
    <property type="entry name" value="Lipid_Hydrolase"/>
</dbReference>
<dbReference type="GO" id="GO:0016042">
    <property type="term" value="P:lipid catabolic process"/>
    <property type="evidence" value="ECO:0007669"/>
    <property type="project" value="UniProtKB-UniRule"/>
</dbReference>
<keyword evidence="2" id="KW-0378">Hydrolase</keyword>
<evidence type="ECO:0000256" key="1">
    <source>
        <dbReference type="ARBA" id="ARBA00023098"/>
    </source>
</evidence>
<dbReference type="Pfam" id="PF01734">
    <property type="entry name" value="Patatin"/>
    <property type="match status" value="1"/>
</dbReference>
<organism evidence="4 5">
    <name type="scientific">Chlorovirus heliozoae</name>
    <dbReference type="NCBI Taxonomy" id="322019"/>
    <lineage>
        <taxon>Viruses</taxon>
        <taxon>Varidnaviria</taxon>
        <taxon>Bamfordvirae</taxon>
        <taxon>Nucleocytoviricota</taxon>
        <taxon>Megaviricetes</taxon>
        <taxon>Algavirales</taxon>
        <taxon>Phycodnaviridae</taxon>
        <taxon>Chlorovirus</taxon>
    </lineage>
</organism>
<dbReference type="PANTHER" id="PTHR46394:SF1">
    <property type="entry name" value="PNPLA DOMAIN-CONTAINING PROTEIN"/>
    <property type="match status" value="1"/>
</dbReference>
<comment type="caution">
    <text evidence="2">Lacks conserved residue(s) required for the propagation of feature annotation.</text>
</comment>
<evidence type="ECO:0000313" key="4">
    <source>
        <dbReference type="EMBL" id="ABT16746.1"/>
    </source>
</evidence>
<dbReference type="InterPro" id="IPR002641">
    <property type="entry name" value="PNPLA_dom"/>
</dbReference>
<reference evidence="4 5" key="1">
    <citation type="submission" date="2006-09" db="EMBL/GenBank/DDBJ databases">
        <title>Sequence and annotation of the 288-kb ATCV-1 virus that infects an endosymbiotic Chlorella strain of the heliozoon Acanthocystis turfacea.</title>
        <authorList>
            <person name="Fitzgerald L.A."/>
            <person name="Graves M.V."/>
            <person name="Li X."/>
            <person name="Pfitzner A.J.P."/>
            <person name="Hartigan J."/>
            <person name="Van Etten J.L."/>
        </authorList>
    </citation>
    <scope>NUCLEOTIDE SEQUENCE [LARGE SCALE GENOMIC DNA]</scope>
    <source>
        <strain evidence="4 5">ATCV-1</strain>
    </source>
</reference>
<gene>
    <name evidence="4" type="primary">Z612R</name>
    <name evidence="4" type="ORF">ATCV1_Z612R</name>
</gene>
<dbReference type="GO" id="GO:0016787">
    <property type="term" value="F:hydrolase activity"/>
    <property type="evidence" value="ECO:0007669"/>
    <property type="project" value="UniProtKB-UniRule"/>
</dbReference>
<dbReference type="GeneID" id="5470819"/>
<accession>A7K9M2</accession>
<keyword evidence="5" id="KW-1185">Reference proteome</keyword>
<dbReference type="RefSeq" id="YP_001427093.1">
    <property type="nucleotide sequence ID" value="NC_008724.1"/>
</dbReference>
<evidence type="ECO:0000256" key="2">
    <source>
        <dbReference type="PROSITE-ProRule" id="PRU01161"/>
    </source>
</evidence>
<evidence type="ECO:0000259" key="3">
    <source>
        <dbReference type="PROSITE" id="PS51635"/>
    </source>
</evidence>
<dbReference type="KEGG" id="vg:5470819"/>
<dbReference type="SUPFAM" id="SSF52151">
    <property type="entry name" value="FabD/lysophospholipase-like"/>
    <property type="match status" value="1"/>
</dbReference>
<feature type="active site" description="Nucleophile" evidence="2">
    <location>
        <position position="48"/>
    </location>
</feature>
<dbReference type="Proteomes" id="UP000202420">
    <property type="component" value="Segment"/>
</dbReference>
<sequence length="271" mass="30001">MNATVRIHKPEALVLAGGGAKSMSALGAIHVLKKAGQLDRAKIFAGTSAGAIVAAGIALDRDPIEMVRKFTDTRYRANFDIENFGNAFGLDTGENLFEWIDIVLDSEPHTFQSIYEKTGATLIVCATNLSTSKAVYFSRFEHPDMDVKTAIRMSCSLPIYFSAVRHENEVYVDGALTDPFPIDYVSGLSKNVLGIRYESDEYKTPMNITRLDEFLKSLVIVSTKDVFSKDANVFTIDVGNMTVLDFKNPRKLKKAFKVGFTAMQAFLKKND</sequence>
<dbReference type="InterPro" id="IPR016035">
    <property type="entry name" value="Acyl_Trfase/lysoPLipase"/>
</dbReference>
<keyword evidence="2" id="KW-0442">Lipid degradation</keyword>
<evidence type="ECO:0000313" key="5">
    <source>
        <dbReference type="Proteomes" id="UP000202420"/>
    </source>
</evidence>
<protein>
    <submittedName>
        <fullName evidence="4">Uncharacterized protein Z612R</fullName>
    </submittedName>
</protein>
<keyword evidence="1 2" id="KW-0443">Lipid metabolism</keyword>
<feature type="short sequence motif" description="GXSXG" evidence="2">
    <location>
        <begin position="46"/>
        <end position="50"/>
    </location>
</feature>
<dbReference type="PANTHER" id="PTHR46394">
    <property type="entry name" value="ANNEXIN"/>
    <property type="match status" value="1"/>
</dbReference>
<proteinExistence type="predicted"/>
<dbReference type="PROSITE" id="PS51635">
    <property type="entry name" value="PNPLA"/>
    <property type="match status" value="1"/>
</dbReference>
<feature type="short sequence motif" description="DGA/G" evidence="2">
    <location>
        <begin position="173"/>
        <end position="175"/>
    </location>
</feature>
<dbReference type="EMBL" id="EF101928">
    <property type="protein sequence ID" value="ABT16746.1"/>
    <property type="molecule type" value="Genomic_DNA"/>
</dbReference>
<feature type="domain" description="PNPLA" evidence="3">
    <location>
        <begin position="13"/>
        <end position="186"/>
    </location>
</feature>
<feature type="active site" description="Proton acceptor" evidence="2">
    <location>
        <position position="173"/>
    </location>
</feature>
<dbReference type="Gene3D" id="3.40.1090.10">
    <property type="entry name" value="Cytosolic phospholipase A2 catalytic domain"/>
    <property type="match status" value="2"/>
</dbReference>
<name>A7K9M2_9PHYC</name>
<dbReference type="OrthoDB" id="6613at10239"/>